<dbReference type="VEuPathDB" id="CryptoDB:Cvel_8859"/>
<evidence type="ECO:0000313" key="3">
    <source>
        <dbReference type="EMBL" id="CEM48473.1"/>
    </source>
</evidence>
<dbReference type="PhylomeDB" id="A0A0G4HVH3"/>
<proteinExistence type="predicted"/>
<dbReference type="Gene3D" id="1.25.40.20">
    <property type="entry name" value="Ankyrin repeat-containing domain"/>
    <property type="match status" value="2"/>
</dbReference>
<sequence length="660" mass="71828">MVLNDSRLLFDIPNLLIRSGVLGVRQFWKFSSISKDLLRVRDDPTSLGFGSVCSGFHLTRERGEVSDLLYDCLDADNAVAFRQVLALGGWIAQVPFLLHYALEQEAQKCVNVLTKMTVALVCRELSPHAVSVLTSESLDGLLKAGIVRPDSWIQLDDPGVRECTEQPLLTALIDARNFECAEMLLDAGARVDTVEWELKTDWVGRAPLHALVLQLGASGQPRCDVVERDGEVLRLSERERETGLSLLRRLAIASKASGCLDWETSVWMRKGWECTCAHAPGVSCSCKWSMIVSREETALGLACVARQADAVRILLEAGAETSRGRGEAQGYKQHNKLSLPMLAVARDWLSPQFDDARSAEVLAVLADWGVDLNKRGAASEVREEMMGHTPLSFACAFRLQKCVEVWADKGVNAKCALPPRALKGSDESVCLPLTEALASPGYGREALQSVVKSLLKAGADPNDAAYVKSFQNFQSQPQKVFCLTGGASPNGNAGVSTVTRPTKTPLLELLNEYTAVLFPVLPAAPFSVRNRLVRLLLEKGADPNLIGQTLLPGFQGSWAVAPLQMALFSAPKYITPTKEEKSEMAKLLIEHGAHCPFSSSAHQIATVPDATPAGPMFKASPLLMACETLDCDLLRLLCTRGGGRSECLGDREVRRHVSRA</sequence>
<dbReference type="SUPFAM" id="SSF48403">
    <property type="entry name" value="Ankyrin repeat"/>
    <property type="match status" value="1"/>
</dbReference>
<dbReference type="InterPro" id="IPR036770">
    <property type="entry name" value="Ankyrin_rpt-contain_sf"/>
</dbReference>
<gene>
    <name evidence="3" type="ORF">Cvel_8859</name>
</gene>
<organism evidence="3">
    <name type="scientific">Chromera velia CCMP2878</name>
    <dbReference type="NCBI Taxonomy" id="1169474"/>
    <lineage>
        <taxon>Eukaryota</taxon>
        <taxon>Sar</taxon>
        <taxon>Alveolata</taxon>
        <taxon>Colpodellida</taxon>
        <taxon>Chromeraceae</taxon>
        <taxon>Chromera</taxon>
    </lineage>
</organism>
<dbReference type="GO" id="GO:0005737">
    <property type="term" value="C:cytoplasm"/>
    <property type="evidence" value="ECO:0007669"/>
    <property type="project" value="TreeGrafter"/>
</dbReference>
<keyword evidence="2" id="KW-0040">ANK repeat</keyword>
<dbReference type="PANTHER" id="PTHR24189">
    <property type="entry name" value="MYOTROPHIN"/>
    <property type="match status" value="1"/>
</dbReference>
<name>A0A0G4HVH3_9ALVE</name>
<dbReference type="InterPro" id="IPR050745">
    <property type="entry name" value="Multifunctional_regulatory"/>
</dbReference>
<dbReference type="EMBL" id="CDMZ01004050">
    <property type="protein sequence ID" value="CEM48473.1"/>
    <property type="molecule type" value="Genomic_DNA"/>
</dbReference>
<dbReference type="InterPro" id="IPR002110">
    <property type="entry name" value="Ankyrin_rpt"/>
</dbReference>
<reference evidence="3" key="1">
    <citation type="submission" date="2014-11" db="EMBL/GenBank/DDBJ databases">
        <authorList>
            <person name="Otto D Thomas"/>
            <person name="Naeem Raeece"/>
        </authorList>
    </citation>
    <scope>NUCLEOTIDE SEQUENCE</scope>
</reference>
<protein>
    <submittedName>
        <fullName evidence="3">Uncharacterized protein</fullName>
    </submittedName>
</protein>
<keyword evidence="1" id="KW-0677">Repeat</keyword>
<accession>A0A0G4HVH3</accession>
<dbReference type="AlphaFoldDB" id="A0A0G4HVH3"/>
<evidence type="ECO:0000256" key="2">
    <source>
        <dbReference type="ARBA" id="ARBA00023043"/>
    </source>
</evidence>
<evidence type="ECO:0000256" key="1">
    <source>
        <dbReference type="ARBA" id="ARBA00022737"/>
    </source>
</evidence>
<dbReference type="SMART" id="SM00248">
    <property type="entry name" value="ANK"/>
    <property type="match status" value="6"/>
</dbReference>
<dbReference type="GO" id="GO:0005634">
    <property type="term" value="C:nucleus"/>
    <property type="evidence" value="ECO:0007669"/>
    <property type="project" value="TreeGrafter"/>
</dbReference>
<dbReference type="PANTHER" id="PTHR24189:SF50">
    <property type="entry name" value="ANKYRIN REPEAT AND SOCS BOX PROTEIN 2"/>
    <property type="match status" value="1"/>
</dbReference>